<accession>A0A4R2LAB0</accession>
<dbReference type="RefSeq" id="WP_132538035.1">
    <property type="nucleotide sequence ID" value="NZ_SLWY01000001.1"/>
</dbReference>
<dbReference type="EMBL" id="SLWY01000001">
    <property type="protein sequence ID" value="TCO83768.1"/>
    <property type="molecule type" value="Genomic_DNA"/>
</dbReference>
<keyword evidence="2" id="KW-1185">Reference proteome</keyword>
<dbReference type="InterPro" id="IPR018685">
    <property type="entry name" value="DUF2173"/>
</dbReference>
<dbReference type="AlphaFoldDB" id="A0A4R2LAB0"/>
<dbReference type="Proteomes" id="UP000295765">
    <property type="component" value="Unassembled WGS sequence"/>
</dbReference>
<dbReference type="PIRSF" id="PIRSF006821">
    <property type="entry name" value="UCP006821"/>
    <property type="match status" value="1"/>
</dbReference>
<organism evidence="1 2">
    <name type="scientific">Plasticicumulans lactativorans</name>
    <dbReference type="NCBI Taxonomy" id="1133106"/>
    <lineage>
        <taxon>Bacteria</taxon>
        <taxon>Pseudomonadati</taxon>
        <taxon>Pseudomonadota</taxon>
        <taxon>Gammaproteobacteria</taxon>
        <taxon>Candidatus Competibacteraceae</taxon>
        <taxon>Plasticicumulans</taxon>
    </lineage>
</organism>
<proteinExistence type="predicted"/>
<reference evidence="1 2" key="1">
    <citation type="submission" date="2019-03" db="EMBL/GenBank/DDBJ databases">
        <title>Genomic Encyclopedia of Type Strains, Phase IV (KMG-IV): sequencing the most valuable type-strain genomes for metagenomic binning, comparative biology and taxonomic classification.</title>
        <authorList>
            <person name="Goeker M."/>
        </authorList>
    </citation>
    <scope>NUCLEOTIDE SEQUENCE [LARGE SCALE GENOMIC DNA]</scope>
    <source>
        <strain evidence="1 2">DSM 25287</strain>
    </source>
</reference>
<protein>
    <submittedName>
        <fullName evidence="1">Roadblock/LC7 domain-containing protein</fullName>
    </submittedName>
</protein>
<name>A0A4R2LAB0_9GAMM</name>
<comment type="caution">
    <text evidence="1">The sequence shown here is derived from an EMBL/GenBank/DDBJ whole genome shotgun (WGS) entry which is preliminary data.</text>
</comment>
<evidence type="ECO:0000313" key="1">
    <source>
        <dbReference type="EMBL" id="TCO83768.1"/>
    </source>
</evidence>
<evidence type="ECO:0000313" key="2">
    <source>
        <dbReference type="Proteomes" id="UP000295765"/>
    </source>
</evidence>
<dbReference type="Pfam" id="PF09941">
    <property type="entry name" value="DUF2173"/>
    <property type="match status" value="1"/>
</dbReference>
<sequence>MSIVAELLAKPGVLAAGEYAFRGDRFSYKGQMSEEHARMASIMCRATTMGVCMQGRMAEITRSGTGLHKPRGWLLHGADYSICVVANVFCFMRNDKGTVNAVVKHMRQALADVNMDLV</sequence>
<dbReference type="OrthoDB" id="5784013at2"/>
<gene>
    <name evidence="1" type="ORF">EV699_101152</name>
</gene>